<dbReference type="Proteomes" id="UP000523821">
    <property type="component" value="Unassembled WGS sequence"/>
</dbReference>
<evidence type="ECO:0000256" key="2">
    <source>
        <dbReference type="ARBA" id="ARBA00023125"/>
    </source>
</evidence>
<dbReference type="InterPro" id="IPR000843">
    <property type="entry name" value="HTH_LacI"/>
</dbReference>
<evidence type="ECO:0000256" key="4">
    <source>
        <dbReference type="SAM" id="MobiDB-lite"/>
    </source>
</evidence>
<dbReference type="CDD" id="cd01392">
    <property type="entry name" value="HTH_LacI"/>
    <property type="match status" value="1"/>
</dbReference>
<sequence length="372" mass="40301">MRPRSVTLLDVARAAGVSRATVARVINGDGYVGEETRSRVEAAVQATGYRPNVVARGLRTQRSYTIGHIVLEIGANPFFTHVVRAVEGEALANGYKTFLFNHKGNTADERLAVESFIERRVDAVIFTYAQDAANIALLRAAAMPVVQIERQRTGDTSAVLVDNPAGVRMAMRHLIGLGHRRIAFIGGDPALYPHARIQPRSIEEERLDTYRDCLREAGIDPDPDLVRLGRYIKLGADGSDSEGYRHTRDLLALAERPTALFVGTDMLATGALQALYEARLRVPDDIALVGFDDTLAPHLAPKLTSVAQPMAELGLTAFQLALAAIEDPRSAPRVVTLAPHLVVRQSTAPPSGSTRPADPPAREGEIASRQTV</sequence>
<comment type="caution">
    <text evidence="6">The sequence shown here is derived from an EMBL/GenBank/DDBJ whole genome shotgun (WGS) entry which is preliminary data.</text>
</comment>
<organism evidence="6 7">
    <name type="scientific">Prosthecomicrobium pneumaticum</name>
    <dbReference type="NCBI Taxonomy" id="81895"/>
    <lineage>
        <taxon>Bacteria</taxon>
        <taxon>Pseudomonadati</taxon>
        <taxon>Pseudomonadota</taxon>
        <taxon>Alphaproteobacteria</taxon>
        <taxon>Hyphomicrobiales</taxon>
        <taxon>Kaistiaceae</taxon>
        <taxon>Prosthecomicrobium</taxon>
    </lineage>
</organism>
<feature type="region of interest" description="Disordered" evidence="4">
    <location>
        <begin position="345"/>
        <end position="372"/>
    </location>
</feature>
<reference evidence="6 7" key="1">
    <citation type="submission" date="2020-08" db="EMBL/GenBank/DDBJ databases">
        <title>Genomic Encyclopedia of Type Strains, Phase IV (KMG-IV): sequencing the most valuable type-strain genomes for metagenomic binning, comparative biology and taxonomic classification.</title>
        <authorList>
            <person name="Goeker M."/>
        </authorList>
    </citation>
    <scope>NUCLEOTIDE SEQUENCE [LARGE SCALE GENOMIC DNA]</scope>
    <source>
        <strain evidence="6 7">DSM 16268</strain>
    </source>
</reference>
<dbReference type="InterPro" id="IPR028082">
    <property type="entry name" value="Peripla_BP_I"/>
</dbReference>
<dbReference type="InterPro" id="IPR010982">
    <property type="entry name" value="Lambda_DNA-bd_dom_sf"/>
</dbReference>
<evidence type="ECO:0000313" key="7">
    <source>
        <dbReference type="Proteomes" id="UP000523821"/>
    </source>
</evidence>
<dbReference type="PANTHER" id="PTHR30146">
    <property type="entry name" value="LACI-RELATED TRANSCRIPTIONAL REPRESSOR"/>
    <property type="match status" value="1"/>
</dbReference>
<name>A0A7W9FM09_9HYPH</name>
<dbReference type="GO" id="GO:0003700">
    <property type="term" value="F:DNA-binding transcription factor activity"/>
    <property type="evidence" value="ECO:0007669"/>
    <property type="project" value="TreeGrafter"/>
</dbReference>
<dbReference type="EMBL" id="JACHOO010000004">
    <property type="protein sequence ID" value="MBB5753145.1"/>
    <property type="molecule type" value="Genomic_DNA"/>
</dbReference>
<dbReference type="SMART" id="SM00354">
    <property type="entry name" value="HTH_LACI"/>
    <property type="match status" value="1"/>
</dbReference>
<dbReference type="Pfam" id="PF13377">
    <property type="entry name" value="Peripla_BP_3"/>
    <property type="match status" value="1"/>
</dbReference>
<keyword evidence="7" id="KW-1185">Reference proteome</keyword>
<dbReference type="PROSITE" id="PS50932">
    <property type="entry name" value="HTH_LACI_2"/>
    <property type="match status" value="1"/>
</dbReference>
<protein>
    <submittedName>
        <fullName evidence="6">LacI family transcriptional regulator</fullName>
    </submittedName>
</protein>
<dbReference type="RefSeq" id="WP_183855681.1">
    <property type="nucleotide sequence ID" value="NZ_JACHOO010000004.1"/>
</dbReference>
<dbReference type="InterPro" id="IPR046335">
    <property type="entry name" value="LacI/GalR-like_sensor"/>
</dbReference>
<gene>
    <name evidence="6" type="ORF">GGQ63_002211</name>
</gene>
<keyword evidence="1" id="KW-0805">Transcription regulation</keyword>
<evidence type="ECO:0000259" key="5">
    <source>
        <dbReference type="PROSITE" id="PS50932"/>
    </source>
</evidence>
<dbReference type="PANTHER" id="PTHR30146:SF109">
    <property type="entry name" value="HTH-TYPE TRANSCRIPTIONAL REGULATOR GALS"/>
    <property type="match status" value="1"/>
</dbReference>
<evidence type="ECO:0000313" key="6">
    <source>
        <dbReference type="EMBL" id="MBB5753145.1"/>
    </source>
</evidence>
<dbReference type="PRINTS" id="PR00036">
    <property type="entry name" value="HTHLACI"/>
</dbReference>
<keyword evidence="3" id="KW-0804">Transcription</keyword>
<dbReference type="Gene3D" id="1.10.260.40">
    <property type="entry name" value="lambda repressor-like DNA-binding domains"/>
    <property type="match status" value="1"/>
</dbReference>
<evidence type="ECO:0000256" key="3">
    <source>
        <dbReference type="ARBA" id="ARBA00023163"/>
    </source>
</evidence>
<dbReference type="CDD" id="cd06267">
    <property type="entry name" value="PBP1_LacI_sugar_binding-like"/>
    <property type="match status" value="1"/>
</dbReference>
<dbReference type="Gene3D" id="3.40.50.2300">
    <property type="match status" value="2"/>
</dbReference>
<feature type="domain" description="HTH lacI-type" evidence="5">
    <location>
        <begin position="6"/>
        <end position="60"/>
    </location>
</feature>
<dbReference type="SUPFAM" id="SSF53822">
    <property type="entry name" value="Periplasmic binding protein-like I"/>
    <property type="match status" value="1"/>
</dbReference>
<dbReference type="PROSITE" id="PS00356">
    <property type="entry name" value="HTH_LACI_1"/>
    <property type="match status" value="1"/>
</dbReference>
<proteinExistence type="predicted"/>
<evidence type="ECO:0000256" key="1">
    <source>
        <dbReference type="ARBA" id="ARBA00023015"/>
    </source>
</evidence>
<dbReference type="AlphaFoldDB" id="A0A7W9FM09"/>
<feature type="compositionally biased region" description="Polar residues" evidence="4">
    <location>
        <begin position="345"/>
        <end position="354"/>
    </location>
</feature>
<dbReference type="GO" id="GO:0000976">
    <property type="term" value="F:transcription cis-regulatory region binding"/>
    <property type="evidence" value="ECO:0007669"/>
    <property type="project" value="TreeGrafter"/>
</dbReference>
<dbReference type="SUPFAM" id="SSF47413">
    <property type="entry name" value="lambda repressor-like DNA-binding domains"/>
    <property type="match status" value="1"/>
</dbReference>
<keyword evidence="2" id="KW-0238">DNA-binding</keyword>
<dbReference type="Pfam" id="PF00356">
    <property type="entry name" value="LacI"/>
    <property type="match status" value="1"/>
</dbReference>
<accession>A0A7W9FM09</accession>